<evidence type="ECO:0000313" key="2">
    <source>
        <dbReference type="Proteomes" id="UP001140234"/>
    </source>
</evidence>
<keyword evidence="2" id="KW-1185">Reference proteome</keyword>
<sequence>MAAESLDGLVQPRLSMVAFGLLAGLAGLWVYSAMGDGGSGGSGGAPRRSQRGAADRRASLHRTQTIRRPRRRPSTGAVTVELRSETIDIDTVEVSQVAAQVTGQPAPEDSTPDAAEAGPLPLHGEPYESESADDASDGEPDSTEADMRLVQLLCVISEDQARRNGIIHRGTSCNSCHAAPIRGVRYKCAQCANYDLCESCEAHEVHQQHLMLRVAVPIPPLMNPRVPLIHGSYQSSPKVRELPEEQCAELEQGTCLDRADILSLFSQFSVLALETADGKPAISRDTFYSCLGQFGGVESVIAGRLFAYYDADGDGKLTFEEMVHGFSTYSKGTLDDKAPGVFRAYDVDGDGRVSRDDLRIVLEAFMDTNREITRNMIRTLEEDVLEQPSKLLPGQPLSAAFTAAIPADTPSALDKEVSALRSEVLALRESSAACRVALLPVSTSDQSEAGRAASEEDRAPSEEGSSAASVAATTSATIGTIMSSRMLRHFPTSSSLPDSLPDAASHATAAAAFTDAVQDEPDRQTGTSVALLAEETSSGGADTHGTQKLQQQQQQPLLVPSTLWHDVTEDGDWPVMEALSQDAIRLIIEEVFAEAAPKDPISMTYAEFVEYLQLNPGLASYLEVLGTIF</sequence>
<comment type="caution">
    <text evidence="1">The sequence shown here is derived from an EMBL/GenBank/DDBJ whole genome shotgun (WGS) entry which is preliminary data.</text>
</comment>
<proteinExistence type="predicted"/>
<protein>
    <submittedName>
        <fullName evidence="1">Uncharacterized protein</fullName>
    </submittedName>
</protein>
<accession>A0ACC1JVN2</accession>
<dbReference type="EMBL" id="JANBUJ010001275">
    <property type="protein sequence ID" value="KAJ2768032.1"/>
    <property type="molecule type" value="Genomic_DNA"/>
</dbReference>
<evidence type="ECO:0000313" key="1">
    <source>
        <dbReference type="EMBL" id="KAJ2768032.1"/>
    </source>
</evidence>
<name>A0ACC1JVN2_9FUNG</name>
<dbReference type="Proteomes" id="UP001140234">
    <property type="component" value="Unassembled WGS sequence"/>
</dbReference>
<reference evidence="1" key="1">
    <citation type="submission" date="2022-07" db="EMBL/GenBank/DDBJ databases">
        <title>Phylogenomic reconstructions and comparative analyses of Kickxellomycotina fungi.</title>
        <authorList>
            <person name="Reynolds N.K."/>
            <person name="Stajich J.E."/>
            <person name="Barry K."/>
            <person name="Grigoriev I.V."/>
            <person name="Crous P."/>
            <person name="Smith M.E."/>
        </authorList>
    </citation>
    <scope>NUCLEOTIDE SEQUENCE</scope>
    <source>
        <strain evidence="1">CBS 109366</strain>
    </source>
</reference>
<organism evidence="1 2">
    <name type="scientific">Coemansia nantahalensis</name>
    <dbReference type="NCBI Taxonomy" id="2789366"/>
    <lineage>
        <taxon>Eukaryota</taxon>
        <taxon>Fungi</taxon>
        <taxon>Fungi incertae sedis</taxon>
        <taxon>Zoopagomycota</taxon>
        <taxon>Kickxellomycotina</taxon>
        <taxon>Kickxellomycetes</taxon>
        <taxon>Kickxellales</taxon>
        <taxon>Kickxellaceae</taxon>
        <taxon>Coemansia</taxon>
    </lineage>
</organism>
<gene>
    <name evidence="1" type="ORF">IWQ57_003709</name>
</gene>